<sequence length="343" mass="39261">MKKILINNFFSGYLHRGIPVYCDNLAFALNKLGYECVQLRMPRLWYKLPRGLINILFVLFEQCYVPLYAWFSRATVTIYPYNSIALLGALSPKSVMVVHDFIPNKKTSFAALYIRISQQFACALKRKVFFVSQAILRQANIYNCFPACEKRVLLNGFYRFESLIAKTSPSDEKFILLCSGRGENKDFHGALMLYLQSGLYRQLPLRVIGMSGDRSMLARPEFAAIQQHVTIYPQIADEDIVALYHSCSFVWAHSLNEGYGRTIAEGKLAGKLVLASDIATFKEQRDEFVWLYRDGHDFKQGLAAMERFLGQGFGDAFYSPRAPQEHHQIESELNRLLKRGNGE</sequence>
<dbReference type="GO" id="GO:0016757">
    <property type="term" value="F:glycosyltransferase activity"/>
    <property type="evidence" value="ECO:0007669"/>
    <property type="project" value="InterPro"/>
</dbReference>
<evidence type="ECO:0000313" key="4">
    <source>
        <dbReference type="Proteomes" id="UP000281391"/>
    </source>
</evidence>
<dbReference type="EMBL" id="LR134117">
    <property type="protein sequence ID" value="VDZ65124.1"/>
    <property type="molecule type" value="Genomic_DNA"/>
</dbReference>
<name>A0A3S4HW28_SEROD</name>
<dbReference type="Gene3D" id="3.40.50.2000">
    <property type="entry name" value="Glycogen Phosphorylase B"/>
    <property type="match status" value="1"/>
</dbReference>
<accession>A0A3S4HW28</accession>
<keyword evidence="1 3" id="KW-0808">Transferase</keyword>
<protein>
    <submittedName>
        <fullName evidence="3">Glycosyl transferases group 1</fullName>
    </submittedName>
</protein>
<dbReference type="InterPro" id="IPR001296">
    <property type="entry name" value="Glyco_trans_1"/>
</dbReference>
<dbReference type="SUPFAM" id="SSF53756">
    <property type="entry name" value="UDP-Glycosyltransferase/glycogen phosphorylase"/>
    <property type="match status" value="1"/>
</dbReference>
<feature type="domain" description="Glycosyl transferase family 1" evidence="2">
    <location>
        <begin position="164"/>
        <end position="289"/>
    </location>
</feature>
<organism evidence="3 4">
    <name type="scientific">Serratia odorifera</name>
    <dbReference type="NCBI Taxonomy" id="618"/>
    <lineage>
        <taxon>Bacteria</taxon>
        <taxon>Pseudomonadati</taxon>
        <taxon>Pseudomonadota</taxon>
        <taxon>Gammaproteobacteria</taxon>
        <taxon>Enterobacterales</taxon>
        <taxon>Yersiniaceae</taxon>
        <taxon>Serratia</taxon>
    </lineage>
</organism>
<evidence type="ECO:0000313" key="3">
    <source>
        <dbReference type="EMBL" id="VDZ65124.1"/>
    </source>
</evidence>
<dbReference type="Proteomes" id="UP000281391">
    <property type="component" value="Chromosome"/>
</dbReference>
<dbReference type="AlphaFoldDB" id="A0A3S4HW28"/>
<dbReference type="PANTHER" id="PTHR46401:SF2">
    <property type="entry name" value="GLYCOSYLTRANSFERASE WBBK-RELATED"/>
    <property type="match status" value="1"/>
</dbReference>
<evidence type="ECO:0000259" key="2">
    <source>
        <dbReference type="Pfam" id="PF00534"/>
    </source>
</evidence>
<dbReference type="Pfam" id="PF00534">
    <property type="entry name" value="Glycos_transf_1"/>
    <property type="match status" value="1"/>
</dbReference>
<gene>
    <name evidence="3" type="ORF">NCTC11214_05315</name>
</gene>
<evidence type="ECO:0000256" key="1">
    <source>
        <dbReference type="ARBA" id="ARBA00022679"/>
    </source>
</evidence>
<dbReference type="PANTHER" id="PTHR46401">
    <property type="entry name" value="GLYCOSYLTRANSFERASE WBBK-RELATED"/>
    <property type="match status" value="1"/>
</dbReference>
<reference evidence="3 4" key="1">
    <citation type="submission" date="2018-12" db="EMBL/GenBank/DDBJ databases">
        <authorList>
            <consortium name="Pathogen Informatics"/>
        </authorList>
    </citation>
    <scope>NUCLEOTIDE SEQUENCE [LARGE SCALE GENOMIC DNA]</scope>
    <source>
        <strain evidence="3 4">NCTC11214</strain>
    </source>
</reference>
<dbReference type="RefSeq" id="WP_004965221.1">
    <property type="nucleotide sequence ID" value="NZ_QVOO01000137.1"/>
</dbReference>
<proteinExistence type="predicted"/>
<dbReference type="KEGG" id="sof:NCTC11214_05315"/>